<protein>
    <recommendedName>
        <fullName evidence="6">5,10-methylenetetrahydrofolate reductase</fullName>
    </recommendedName>
</protein>
<organism evidence="3 4">
    <name type="scientific">Acidianus ambivalens</name>
    <name type="common">Desulfurolobus ambivalens</name>
    <dbReference type="NCBI Taxonomy" id="2283"/>
    <lineage>
        <taxon>Archaea</taxon>
        <taxon>Thermoproteota</taxon>
        <taxon>Thermoprotei</taxon>
        <taxon>Sulfolobales</taxon>
        <taxon>Sulfolobaceae</taxon>
        <taxon>Acidianus</taxon>
    </lineage>
</organism>
<name>A0A650CY26_ACIAM</name>
<dbReference type="EMBL" id="CP045482">
    <property type="protein sequence ID" value="QGR22733.1"/>
    <property type="molecule type" value="Genomic_DNA"/>
</dbReference>
<dbReference type="PANTHER" id="PTHR38755">
    <property type="entry name" value="5,10-METHYLENETETRAHYDROFOLATE REDUCTASE"/>
    <property type="match status" value="1"/>
</dbReference>
<evidence type="ECO:0000256" key="1">
    <source>
        <dbReference type="ARBA" id="ARBA00023002"/>
    </source>
</evidence>
<dbReference type="SUPFAM" id="SSF51730">
    <property type="entry name" value="FAD-linked oxidoreductase"/>
    <property type="match status" value="1"/>
</dbReference>
<dbReference type="EMBL" id="WHYS01000001">
    <property type="protein sequence ID" value="MQL54949.1"/>
    <property type="molecule type" value="Genomic_DNA"/>
</dbReference>
<dbReference type="InterPro" id="IPR029041">
    <property type="entry name" value="FAD-linked_oxidoreductase-like"/>
</dbReference>
<evidence type="ECO:0000313" key="3">
    <source>
        <dbReference type="EMBL" id="QGR22733.1"/>
    </source>
</evidence>
<sequence length="224" mass="25063">MQLLAEVHPKTKIEKIKKEIQDLSSFDGFDIPDSPLGLPSVKPTSIAALIREKYEHKRIIINQRLLDVNELYVHSLSLTAKAFNLNIAFTKGDKPKIGKEVGYLSSEEAVNIAKSYGVSSGMMISLRKSRTEILARLESNADFYLALHFSGVESIKGLEESFPKIIPYIIVKTEKNKEILSNISQPSFEGSKVRDLLYELESVGIKSVLISSPGDLNYLVNFKF</sequence>
<dbReference type="Proteomes" id="UP000426328">
    <property type="component" value="Chromosome"/>
</dbReference>
<evidence type="ECO:0008006" key="6">
    <source>
        <dbReference type="Google" id="ProtNLM"/>
    </source>
</evidence>
<evidence type="ECO:0000313" key="2">
    <source>
        <dbReference type="EMBL" id="MQL54949.1"/>
    </source>
</evidence>
<dbReference type="PANTHER" id="PTHR38755:SF1">
    <property type="entry name" value="METHYLENE-TETRAHYDROFOLATE REDUCTASE C-TERMINAL DOMAIN-CONTAINING PROTEIN"/>
    <property type="match status" value="1"/>
</dbReference>
<dbReference type="GeneID" id="42780599"/>
<keyword evidence="1" id="KW-0560">Oxidoreductase</keyword>
<proteinExistence type="predicted"/>
<dbReference type="Proteomes" id="UP000474054">
    <property type="component" value="Unassembled WGS sequence"/>
</dbReference>
<dbReference type="GO" id="GO:0016491">
    <property type="term" value="F:oxidoreductase activity"/>
    <property type="evidence" value="ECO:0007669"/>
    <property type="project" value="UniProtKB-KW"/>
</dbReference>
<evidence type="ECO:0000313" key="4">
    <source>
        <dbReference type="Proteomes" id="UP000426328"/>
    </source>
</evidence>
<dbReference type="KEGG" id="aamb:D1866_12660"/>
<dbReference type="RefSeq" id="WP_152940349.1">
    <property type="nucleotide sequence ID" value="NZ_CP045482.1"/>
</dbReference>
<reference evidence="3 4" key="2">
    <citation type="submission" date="2019-10" db="EMBL/GenBank/DDBJ databases">
        <title>Genome Sequences from Six Type Strain Members of the Archaeal Family Sulfolobaceae: Acidianus ambivalens, Acidianus infernus, Metallosphaera prunae, Stygiolobus azoricus, Sulfolobus metallicus, and Sulfurisphaera ohwakuensis.</title>
        <authorList>
            <person name="Counts J.A."/>
            <person name="Kelly R.M."/>
        </authorList>
    </citation>
    <scope>NUCLEOTIDE SEQUENCE [LARGE SCALE GENOMIC DNA]</scope>
    <source>
        <strain evidence="3 4">LEI 10</strain>
    </source>
</reference>
<evidence type="ECO:0000313" key="5">
    <source>
        <dbReference type="Proteomes" id="UP000474054"/>
    </source>
</evidence>
<keyword evidence="4" id="KW-1185">Reference proteome</keyword>
<accession>A0A650CY26</accession>
<gene>
    <name evidence="3" type="ORF">D1866_12660</name>
    <name evidence="2" type="ORF">GFB69_04100</name>
</gene>
<reference evidence="2 5" key="1">
    <citation type="submission" date="2019-10" db="EMBL/GenBank/DDBJ databases">
        <title>Comparative genomics of sulfur disproportionating microorganisms.</title>
        <authorList>
            <person name="Ward L.M."/>
            <person name="Bertran E."/>
            <person name="Johnston D."/>
        </authorList>
    </citation>
    <scope>NUCLEOTIDE SEQUENCE [LARGE SCALE GENOMIC DNA]</scope>
    <source>
        <strain evidence="2 5">DSM 3772</strain>
    </source>
</reference>
<dbReference type="AlphaFoldDB" id="A0A650CY26"/>